<organism evidence="1 2">
    <name type="scientific">Chlamydomonas eustigma</name>
    <dbReference type="NCBI Taxonomy" id="1157962"/>
    <lineage>
        <taxon>Eukaryota</taxon>
        <taxon>Viridiplantae</taxon>
        <taxon>Chlorophyta</taxon>
        <taxon>core chlorophytes</taxon>
        <taxon>Chlorophyceae</taxon>
        <taxon>CS clade</taxon>
        <taxon>Chlamydomonadales</taxon>
        <taxon>Chlamydomonadaceae</taxon>
        <taxon>Chlamydomonas</taxon>
    </lineage>
</organism>
<evidence type="ECO:0000313" key="1">
    <source>
        <dbReference type="EMBL" id="GAX84122.1"/>
    </source>
</evidence>
<protein>
    <submittedName>
        <fullName evidence="1">Uncharacterized protein</fullName>
    </submittedName>
</protein>
<dbReference type="Proteomes" id="UP000232323">
    <property type="component" value="Unassembled WGS sequence"/>
</dbReference>
<evidence type="ECO:0000313" key="2">
    <source>
        <dbReference type="Proteomes" id="UP000232323"/>
    </source>
</evidence>
<proteinExistence type="predicted"/>
<keyword evidence="2" id="KW-1185">Reference proteome</keyword>
<dbReference type="AlphaFoldDB" id="A0A250XMJ7"/>
<reference evidence="1 2" key="1">
    <citation type="submission" date="2017-08" db="EMBL/GenBank/DDBJ databases">
        <title>Acidophilic green algal genome provides insights into adaptation to an acidic environment.</title>
        <authorList>
            <person name="Hirooka S."/>
            <person name="Hirose Y."/>
            <person name="Kanesaki Y."/>
            <person name="Higuchi S."/>
            <person name="Fujiwara T."/>
            <person name="Onuma R."/>
            <person name="Era A."/>
            <person name="Ohbayashi R."/>
            <person name="Uzuka A."/>
            <person name="Nozaki H."/>
            <person name="Yoshikawa H."/>
            <person name="Miyagishima S.Y."/>
        </authorList>
    </citation>
    <scope>NUCLEOTIDE SEQUENCE [LARGE SCALE GENOMIC DNA]</scope>
    <source>
        <strain evidence="1 2">NIES-2499</strain>
    </source>
</reference>
<sequence length="132" mass="14118">MPRPQQLSAAGSDYGDKARTCGHESFLSGCSQHASICTEKQRDVGWSIKEISCGGPANTVGSLAQCNNTTTLGRASIEQLQPKTIAGEPEELTHVLVVPAASILMQDEDFPDEECYLAVNNGKKFESRGCNS</sequence>
<gene>
    <name evidence="1" type="ORF">CEUSTIGMA_g11545.t1</name>
</gene>
<name>A0A250XMJ7_9CHLO</name>
<comment type="caution">
    <text evidence="1">The sequence shown here is derived from an EMBL/GenBank/DDBJ whole genome shotgun (WGS) entry which is preliminary data.</text>
</comment>
<accession>A0A250XMJ7</accession>
<dbReference type="EMBL" id="BEGY01000116">
    <property type="protein sequence ID" value="GAX84122.1"/>
    <property type="molecule type" value="Genomic_DNA"/>
</dbReference>